<gene>
    <name evidence="1" type="ORF">ENQ87_10970</name>
</gene>
<dbReference type="EMBL" id="DSOV01000047">
    <property type="protein sequence ID" value="HEN42873.1"/>
    <property type="molecule type" value="Genomic_DNA"/>
</dbReference>
<protein>
    <submittedName>
        <fullName evidence="1">Cytochrome C</fullName>
    </submittedName>
</protein>
<organism evidence="1">
    <name type="scientific">Geobacter metallireducens</name>
    <dbReference type="NCBI Taxonomy" id="28232"/>
    <lineage>
        <taxon>Bacteria</taxon>
        <taxon>Pseudomonadati</taxon>
        <taxon>Thermodesulfobacteriota</taxon>
        <taxon>Desulfuromonadia</taxon>
        <taxon>Geobacterales</taxon>
        <taxon>Geobacteraceae</taxon>
        <taxon>Geobacter</taxon>
    </lineage>
</organism>
<accession>A0A831U5P0</accession>
<proteinExistence type="predicted"/>
<sequence length="160" mass="18279">MKSHVWRPLFVAIGLVVLILTARVFIVPADFGIGERGYMYGWHRQGNEEEWKRVTVKYKTRAYCKECHAEKVESIGRSPHGALQCENCHGPALDHPKDPPTLTIDHSRQLCIRCHAKLHTPSSGRSKIRGIDPETHNPEAECSLCHDPHHPNLEELKRHE</sequence>
<comment type="caution">
    <text evidence="1">The sequence shown here is derived from an EMBL/GenBank/DDBJ whole genome shotgun (WGS) entry which is preliminary data.</text>
</comment>
<dbReference type="Gene3D" id="3.90.10.10">
    <property type="entry name" value="Cytochrome C3"/>
    <property type="match status" value="1"/>
</dbReference>
<dbReference type="InterPro" id="IPR036280">
    <property type="entry name" value="Multihaem_cyt_sf"/>
</dbReference>
<evidence type="ECO:0000313" key="1">
    <source>
        <dbReference type="EMBL" id="HEN42873.1"/>
    </source>
</evidence>
<name>A0A831U5P0_GEOME</name>
<reference evidence="1" key="1">
    <citation type="journal article" date="2020" name="mSystems">
        <title>Genome- and Community-Level Interaction Insights into Carbon Utilization and Element Cycling Functions of Hydrothermarchaeota in Hydrothermal Sediment.</title>
        <authorList>
            <person name="Zhou Z."/>
            <person name="Liu Y."/>
            <person name="Xu W."/>
            <person name="Pan J."/>
            <person name="Luo Z.H."/>
            <person name="Li M."/>
        </authorList>
    </citation>
    <scope>NUCLEOTIDE SEQUENCE [LARGE SCALE GENOMIC DNA]</scope>
    <source>
        <strain evidence="1">SpSt-349</strain>
    </source>
</reference>
<dbReference type="AlphaFoldDB" id="A0A831U5P0"/>
<dbReference type="SUPFAM" id="SSF48695">
    <property type="entry name" value="Multiheme cytochromes"/>
    <property type="match status" value="1"/>
</dbReference>